<dbReference type="PANTHER" id="PTHR12381">
    <property type="entry name" value="HETEROGENEOUS NUCLEAR RIBONUCLEOPROTEIN U FAMILY MEMBER"/>
    <property type="match status" value="1"/>
</dbReference>
<evidence type="ECO:0000256" key="1">
    <source>
        <dbReference type="SAM" id="MobiDB-lite"/>
    </source>
</evidence>
<dbReference type="InterPro" id="IPR043136">
    <property type="entry name" value="B30.2/SPRY_sf"/>
</dbReference>
<dbReference type="PANTHER" id="PTHR12381:SF56">
    <property type="entry name" value="B30.2_SPRY DOMAIN-CONTAINING PROTEIN-RELATED"/>
    <property type="match status" value="1"/>
</dbReference>
<dbReference type="GO" id="GO:0003723">
    <property type="term" value="F:RNA binding"/>
    <property type="evidence" value="ECO:0007669"/>
    <property type="project" value="TreeGrafter"/>
</dbReference>
<dbReference type="Proteomes" id="UP001161247">
    <property type="component" value="Chromosome 1"/>
</dbReference>
<dbReference type="InterPro" id="IPR013320">
    <property type="entry name" value="ConA-like_dom_sf"/>
</dbReference>
<dbReference type="SUPFAM" id="SSF49899">
    <property type="entry name" value="Concanavalin A-like lectins/glucanases"/>
    <property type="match status" value="1"/>
</dbReference>
<dbReference type="Pfam" id="PF13671">
    <property type="entry name" value="AAA_33"/>
    <property type="match status" value="1"/>
</dbReference>
<proteinExistence type="predicted"/>
<organism evidence="2 3">
    <name type="scientific">Oldenlandia corymbosa var. corymbosa</name>
    <dbReference type="NCBI Taxonomy" id="529605"/>
    <lineage>
        <taxon>Eukaryota</taxon>
        <taxon>Viridiplantae</taxon>
        <taxon>Streptophyta</taxon>
        <taxon>Embryophyta</taxon>
        <taxon>Tracheophyta</taxon>
        <taxon>Spermatophyta</taxon>
        <taxon>Magnoliopsida</taxon>
        <taxon>eudicotyledons</taxon>
        <taxon>Gunneridae</taxon>
        <taxon>Pentapetalae</taxon>
        <taxon>asterids</taxon>
        <taxon>lamiids</taxon>
        <taxon>Gentianales</taxon>
        <taxon>Rubiaceae</taxon>
        <taxon>Rubioideae</taxon>
        <taxon>Spermacoceae</taxon>
        <taxon>Hedyotis-Oldenlandia complex</taxon>
        <taxon>Oldenlandia</taxon>
    </lineage>
</organism>
<dbReference type="GO" id="GO:0005634">
    <property type="term" value="C:nucleus"/>
    <property type="evidence" value="ECO:0007669"/>
    <property type="project" value="TreeGrafter"/>
</dbReference>
<dbReference type="Gene3D" id="2.60.120.920">
    <property type="match status" value="1"/>
</dbReference>
<keyword evidence="3" id="KW-1185">Reference proteome</keyword>
<evidence type="ECO:0000313" key="3">
    <source>
        <dbReference type="Proteomes" id="UP001161247"/>
    </source>
</evidence>
<dbReference type="GO" id="GO:0000380">
    <property type="term" value="P:alternative mRNA splicing, via spliceosome"/>
    <property type="evidence" value="ECO:0007669"/>
    <property type="project" value="TreeGrafter"/>
</dbReference>
<dbReference type="Gene3D" id="3.40.50.300">
    <property type="entry name" value="P-loop containing nucleotide triphosphate hydrolases"/>
    <property type="match status" value="1"/>
</dbReference>
<gene>
    <name evidence="2" type="ORF">OLC1_LOCUS393</name>
</gene>
<protein>
    <submittedName>
        <fullName evidence="2">OLC1v1021730C2</fullName>
    </submittedName>
</protein>
<feature type="region of interest" description="Disordered" evidence="1">
    <location>
        <begin position="543"/>
        <end position="596"/>
    </location>
</feature>
<dbReference type="InterPro" id="IPR027417">
    <property type="entry name" value="P-loop_NTPase"/>
</dbReference>
<accession>A0AAV1BXM4</accession>
<name>A0AAV1BXM4_OLDCO</name>
<reference evidence="2" key="1">
    <citation type="submission" date="2023-03" db="EMBL/GenBank/DDBJ databases">
        <authorList>
            <person name="Julca I."/>
        </authorList>
    </citation>
    <scope>NUCLEOTIDE SEQUENCE</scope>
</reference>
<dbReference type="SUPFAM" id="SSF52540">
    <property type="entry name" value="P-loop containing nucleoside triphosphate hydrolases"/>
    <property type="match status" value="1"/>
</dbReference>
<sequence length="596" mass="65991">MALLTKRDQPMDDGLWPPVESKKGKFVAGPSFGAPPPRVGLNPADCDLDFNIEDDGLHGWALCEKGFAYCWSAARANVGIFGGKYCFGCKIVAHQPVEMDDTPRDLQHLCRVGVSLGDDALGSLGGNRSSFGFGGAGELPNSGSCPGYLEKFMPGDTIICCVDLNSIPAVVCFAKNGQFSGIAKQFDAGACGLGVAPTQNLALFPHIWLKNVVVQMQFSAQDGLVIPEGYRPWSSAFEDGKGILGPVFPNLIDCEVIMMVGLPASGKSTWAENWVKGHPEKRYVLLGTNLALDKMKVRDLKFSFSKNSYSSLHLNKDGERFEWLMDRATKIFNTLLSRASKMPRNVIIDEPNVFLNSRRRRMKPFADYQKIAVVVFPKLEELKERAEKRFQRLGNEVPAETVNKMLVDYTLPLTKDMPYTDEYFDELNRIESEICLSQMKRDPTLYGTIYCKTGRGFGYGANSYFIQTPSEALSRNTFSNPPGYHLQYGGNDAERRFALTGSMTEQPWGYRPGDTFTSADNRSRMNEPYGYMNPAPYQPRYPYASQFPGGQPQPFTARPGYPAEPYDPLHGSPIPRPPYGNAFPDGDVGGRGFGRG</sequence>
<feature type="compositionally biased region" description="Gly residues" evidence="1">
    <location>
        <begin position="587"/>
        <end position="596"/>
    </location>
</feature>
<dbReference type="AlphaFoldDB" id="A0AAV1BXM4"/>
<dbReference type="EMBL" id="OX459118">
    <property type="protein sequence ID" value="CAI9087618.1"/>
    <property type="molecule type" value="Genomic_DNA"/>
</dbReference>
<evidence type="ECO:0000313" key="2">
    <source>
        <dbReference type="EMBL" id="CAI9087618.1"/>
    </source>
</evidence>